<dbReference type="Gene3D" id="1.10.10.10">
    <property type="entry name" value="Winged helix-like DNA-binding domain superfamily/Winged helix DNA-binding domain"/>
    <property type="match status" value="1"/>
</dbReference>
<organism evidence="8 9">
    <name type="scientific">Candidatus Clostridium eludens</name>
    <dbReference type="NCBI Taxonomy" id="3381663"/>
    <lineage>
        <taxon>Bacteria</taxon>
        <taxon>Bacillati</taxon>
        <taxon>Bacillota</taxon>
        <taxon>Clostridia</taxon>
        <taxon>Eubacteriales</taxon>
        <taxon>Clostridiaceae</taxon>
        <taxon>Clostridium</taxon>
    </lineage>
</organism>
<dbReference type="InterPro" id="IPR039420">
    <property type="entry name" value="WalR-like"/>
</dbReference>
<keyword evidence="4 6" id="KW-0238">DNA-binding</keyword>
<evidence type="ECO:0000256" key="3">
    <source>
        <dbReference type="ARBA" id="ARBA00023015"/>
    </source>
</evidence>
<dbReference type="PANTHER" id="PTHR48111">
    <property type="entry name" value="REGULATOR OF RPOS"/>
    <property type="match status" value="1"/>
</dbReference>
<evidence type="ECO:0000256" key="1">
    <source>
        <dbReference type="ARBA" id="ARBA00022553"/>
    </source>
</evidence>
<reference evidence="8 9" key="1">
    <citation type="submission" date="2024-11" db="EMBL/GenBank/DDBJ databases">
        <authorList>
            <person name="Heng Y.C."/>
            <person name="Lim A.C.H."/>
            <person name="Lee J.K.Y."/>
            <person name="Kittelmann S."/>
        </authorList>
    </citation>
    <scope>NUCLEOTIDE SEQUENCE [LARGE SCALE GENOMIC DNA]</scope>
    <source>
        <strain evidence="8 9">WILCCON 0269</strain>
    </source>
</reference>
<dbReference type="SMART" id="SM00862">
    <property type="entry name" value="Trans_reg_C"/>
    <property type="match status" value="1"/>
</dbReference>
<dbReference type="InterPro" id="IPR016032">
    <property type="entry name" value="Sig_transdc_resp-reg_C-effctor"/>
</dbReference>
<dbReference type="SUPFAM" id="SSF46894">
    <property type="entry name" value="C-terminal effector domain of the bipartite response regulators"/>
    <property type="match status" value="1"/>
</dbReference>
<dbReference type="PANTHER" id="PTHR48111:SF22">
    <property type="entry name" value="REGULATOR OF RPOS"/>
    <property type="match status" value="1"/>
</dbReference>
<feature type="DNA-binding region" description="OmpR/PhoB-type" evidence="6">
    <location>
        <begin position="1"/>
        <end position="84"/>
    </location>
</feature>
<dbReference type="Proteomes" id="UP001623660">
    <property type="component" value="Unassembled WGS sequence"/>
</dbReference>
<keyword evidence="9" id="KW-1185">Reference proteome</keyword>
<dbReference type="PROSITE" id="PS51755">
    <property type="entry name" value="OMPR_PHOB"/>
    <property type="match status" value="1"/>
</dbReference>
<protein>
    <submittedName>
        <fullName evidence="8">Winged helix-turn-helix domain-containing protein</fullName>
    </submittedName>
</protein>
<keyword evidence="3" id="KW-0805">Transcription regulation</keyword>
<evidence type="ECO:0000313" key="9">
    <source>
        <dbReference type="Proteomes" id="UP001623660"/>
    </source>
</evidence>
<dbReference type="InterPro" id="IPR036388">
    <property type="entry name" value="WH-like_DNA-bd_sf"/>
</dbReference>
<name>A0ABW8SRV6_9CLOT</name>
<evidence type="ECO:0000256" key="2">
    <source>
        <dbReference type="ARBA" id="ARBA00023012"/>
    </source>
</evidence>
<evidence type="ECO:0000313" key="8">
    <source>
        <dbReference type="EMBL" id="MFL0198802.1"/>
    </source>
</evidence>
<comment type="caution">
    <text evidence="8">The sequence shown here is derived from an EMBL/GenBank/DDBJ whole genome shotgun (WGS) entry which is preliminary data.</text>
</comment>
<evidence type="ECO:0000259" key="7">
    <source>
        <dbReference type="PROSITE" id="PS51755"/>
    </source>
</evidence>
<dbReference type="Pfam" id="PF00486">
    <property type="entry name" value="Trans_reg_C"/>
    <property type="match status" value="1"/>
</dbReference>
<keyword evidence="5" id="KW-0804">Transcription</keyword>
<keyword evidence="2" id="KW-0902">Two-component regulatory system</keyword>
<feature type="domain" description="OmpR/PhoB-type" evidence="7">
    <location>
        <begin position="1"/>
        <end position="84"/>
    </location>
</feature>
<evidence type="ECO:0000256" key="6">
    <source>
        <dbReference type="PROSITE-ProRule" id="PRU01091"/>
    </source>
</evidence>
<keyword evidence="1" id="KW-0597">Phosphoprotein</keyword>
<evidence type="ECO:0000256" key="4">
    <source>
        <dbReference type="ARBA" id="ARBA00023125"/>
    </source>
</evidence>
<accession>A0ABW8SRV6</accession>
<sequence>MEVKIGNATIELTKKEYQLIEYLIQNKNNVSTREQILNAVWGYDYLGNTSIVDVYISYLRVKLNDVSNEKHITTVRGTGYMMKEI</sequence>
<dbReference type="RefSeq" id="WP_406794919.1">
    <property type="nucleotide sequence ID" value="NZ_JBJHZX010000096.1"/>
</dbReference>
<evidence type="ECO:0000256" key="5">
    <source>
        <dbReference type="ARBA" id="ARBA00023163"/>
    </source>
</evidence>
<dbReference type="EMBL" id="JBJHZX010000096">
    <property type="protein sequence ID" value="MFL0198802.1"/>
    <property type="molecule type" value="Genomic_DNA"/>
</dbReference>
<gene>
    <name evidence="8" type="ORF">ACJDU8_25090</name>
</gene>
<proteinExistence type="predicted"/>
<dbReference type="CDD" id="cd00383">
    <property type="entry name" value="trans_reg_C"/>
    <property type="match status" value="1"/>
</dbReference>
<dbReference type="InterPro" id="IPR001867">
    <property type="entry name" value="OmpR/PhoB-type_DNA-bd"/>
</dbReference>